<feature type="compositionally biased region" description="Low complexity" evidence="1">
    <location>
        <begin position="101"/>
        <end position="116"/>
    </location>
</feature>
<feature type="compositionally biased region" description="Polar residues" evidence="1">
    <location>
        <begin position="26"/>
        <end position="36"/>
    </location>
</feature>
<dbReference type="OrthoDB" id="74813at2759"/>
<protein>
    <submittedName>
        <fullName evidence="2">Uncharacterized protein</fullName>
    </submittedName>
</protein>
<comment type="caution">
    <text evidence="2">The sequence shown here is derived from an EMBL/GenBank/DDBJ whole genome shotgun (WGS) entry which is preliminary data.</text>
</comment>
<sequence>MYERLVLTAEPTSVNETPLGVRTHTLESAISTVSTPSEEREPEQPSKKDRKGKGRAHDEEAGAEAPVFMMASLSNKNKRRGFKDALTRGIPPKITFADPEAAQSASNSGQGSTATAQMDADADALVVEASLRVQDTMPQRTRQPKPRLIPPSDKQELGLLPPNMFVTSVDVEEGMWSKRKNKKKKKKVPVEEAWDQEADETFEEGLPYDDESAQAFSAVQTSTANAVATQVGHGEAVERAVVAARWDSLRKIADKSQVAVGTVVAWKALGINVATLTPEMLLNVAHAVQCDDQLVVAHMAEAGGGEASFGGVVADEEDGAAEEIFEWTDVLQGDWRLVASR</sequence>
<evidence type="ECO:0000313" key="3">
    <source>
        <dbReference type="Proteomes" id="UP000230002"/>
    </source>
</evidence>
<reference evidence="2 3" key="1">
    <citation type="journal article" date="2015" name="Sci. Rep.">
        <title>Chromosome-level genome map provides insights into diverse defense mechanisms in the medicinal fungus Ganoderma sinense.</title>
        <authorList>
            <person name="Zhu Y."/>
            <person name="Xu J."/>
            <person name="Sun C."/>
            <person name="Zhou S."/>
            <person name="Xu H."/>
            <person name="Nelson D.R."/>
            <person name="Qian J."/>
            <person name="Song J."/>
            <person name="Luo H."/>
            <person name="Xiang L."/>
            <person name="Li Y."/>
            <person name="Xu Z."/>
            <person name="Ji A."/>
            <person name="Wang L."/>
            <person name="Lu S."/>
            <person name="Hayward A."/>
            <person name="Sun W."/>
            <person name="Li X."/>
            <person name="Schwartz D.C."/>
            <person name="Wang Y."/>
            <person name="Chen S."/>
        </authorList>
    </citation>
    <scope>NUCLEOTIDE SEQUENCE [LARGE SCALE GENOMIC DNA]</scope>
    <source>
        <strain evidence="2 3">ZZ0214-1</strain>
    </source>
</reference>
<name>A0A2G8SS62_9APHY</name>
<feature type="region of interest" description="Disordered" evidence="1">
    <location>
        <begin position="131"/>
        <end position="159"/>
    </location>
</feature>
<dbReference type="STRING" id="1077348.A0A2G8SS62"/>
<dbReference type="AlphaFoldDB" id="A0A2G8SS62"/>
<keyword evidence="3" id="KW-1185">Reference proteome</keyword>
<dbReference type="EMBL" id="AYKW01000001">
    <property type="protein sequence ID" value="PIL36582.1"/>
    <property type="molecule type" value="Genomic_DNA"/>
</dbReference>
<dbReference type="Proteomes" id="UP000230002">
    <property type="component" value="Unassembled WGS sequence"/>
</dbReference>
<feature type="region of interest" description="Disordered" evidence="1">
    <location>
        <begin position="1"/>
        <end position="68"/>
    </location>
</feature>
<evidence type="ECO:0000256" key="1">
    <source>
        <dbReference type="SAM" id="MobiDB-lite"/>
    </source>
</evidence>
<organism evidence="2 3">
    <name type="scientific">Ganoderma sinense ZZ0214-1</name>
    <dbReference type="NCBI Taxonomy" id="1077348"/>
    <lineage>
        <taxon>Eukaryota</taxon>
        <taxon>Fungi</taxon>
        <taxon>Dikarya</taxon>
        <taxon>Basidiomycota</taxon>
        <taxon>Agaricomycotina</taxon>
        <taxon>Agaricomycetes</taxon>
        <taxon>Polyporales</taxon>
        <taxon>Polyporaceae</taxon>
        <taxon>Ganoderma</taxon>
    </lineage>
</organism>
<feature type="region of interest" description="Disordered" evidence="1">
    <location>
        <begin position="95"/>
        <end position="117"/>
    </location>
</feature>
<proteinExistence type="predicted"/>
<gene>
    <name evidence="2" type="ORF">GSI_00271</name>
</gene>
<feature type="compositionally biased region" description="Basic and acidic residues" evidence="1">
    <location>
        <begin position="37"/>
        <end position="47"/>
    </location>
</feature>
<accession>A0A2G8SS62</accession>
<evidence type="ECO:0000313" key="2">
    <source>
        <dbReference type="EMBL" id="PIL36582.1"/>
    </source>
</evidence>